<gene>
    <name evidence="2" type="ORF">A2V71_01515</name>
</gene>
<accession>A0A1F5DP40</accession>
<dbReference type="AlphaFoldDB" id="A0A1F5DP40"/>
<feature type="domain" description="N-acetyltransferase" evidence="1">
    <location>
        <begin position="1"/>
        <end position="142"/>
    </location>
</feature>
<dbReference type="EMBL" id="MEZT01000013">
    <property type="protein sequence ID" value="OGD56781.1"/>
    <property type="molecule type" value="Genomic_DNA"/>
</dbReference>
<dbReference type="PROSITE" id="PS51186">
    <property type="entry name" value="GNAT"/>
    <property type="match status" value="1"/>
</dbReference>
<name>A0A1F5DP40_9BACT</name>
<dbReference type="CDD" id="cd04301">
    <property type="entry name" value="NAT_SF"/>
    <property type="match status" value="1"/>
</dbReference>
<dbReference type="InterPro" id="IPR000182">
    <property type="entry name" value="GNAT_dom"/>
</dbReference>
<evidence type="ECO:0000313" key="3">
    <source>
        <dbReference type="Proteomes" id="UP000178764"/>
    </source>
</evidence>
<dbReference type="Proteomes" id="UP000178764">
    <property type="component" value="Unassembled WGS sequence"/>
</dbReference>
<proteinExistence type="predicted"/>
<dbReference type="InterPro" id="IPR016181">
    <property type="entry name" value="Acyl_CoA_acyltransferase"/>
</dbReference>
<dbReference type="SUPFAM" id="SSF55729">
    <property type="entry name" value="Acyl-CoA N-acyltransferases (Nat)"/>
    <property type="match status" value="1"/>
</dbReference>
<comment type="caution">
    <text evidence="2">The sequence shown here is derived from an EMBL/GenBank/DDBJ whole genome shotgun (WGS) entry which is preliminary data.</text>
</comment>
<dbReference type="Pfam" id="PF00583">
    <property type="entry name" value="Acetyltransf_1"/>
    <property type="match status" value="1"/>
</dbReference>
<sequence length="143" mass="15956">MYLKTILLKNEVDEVVREWLNLGHSQIVLVTLFVGDRLSVIDESVAIKVDGKIVGIATIAPQGEMMSGVPTIVGIYVLPEFRRQGLGKILLLSAIERCQERGFPKVRIDVLSSALMSLIKSLPQEKKEYLEVHELGPILDLYV</sequence>
<protein>
    <recommendedName>
        <fullName evidence="1">N-acetyltransferase domain-containing protein</fullName>
    </recommendedName>
</protein>
<evidence type="ECO:0000313" key="2">
    <source>
        <dbReference type="EMBL" id="OGD56781.1"/>
    </source>
</evidence>
<dbReference type="GO" id="GO:0016747">
    <property type="term" value="F:acyltransferase activity, transferring groups other than amino-acyl groups"/>
    <property type="evidence" value="ECO:0007669"/>
    <property type="project" value="InterPro"/>
</dbReference>
<organism evidence="2 3">
    <name type="scientific">Candidatus Berkelbacteria bacterium RBG_13_40_8</name>
    <dbReference type="NCBI Taxonomy" id="1797467"/>
    <lineage>
        <taxon>Bacteria</taxon>
        <taxon>Candidatus Berkelbacteria</taxon>
    </lineage>
</organism>
<dbReference type="Gene3D" id="3.40.630.30">
    <property type="match status" value="1"/>
</dbReference>
<evidence type="ECO:0000259" key="1">
    <source>
        <dbReference type="PROSITE" id="PS51186"/>
    </source>
</evidence>
<reference evidence="2 3" key="1">
    <citation type="journal article" date="2016" name="Nat. Commun.">
        <title>Thousands of microbial genomes shed light on interconnected biogeochemical processes in an aquifer system.</title>
        <authorList>
            <person name="Anantharaman K."/>
            <person name="Brown C.T."/>
            <person name="Hug L.A."/>
            <person name="Sharon I."/>
            <person name="Castelle C.J."/>
            <person name="Probst A.J."/>
            <person name="Thomas B.C."/>
            <person name="Singh A."/>
            <person name="Wilkins M.J."/>
            <person name="Karaoz U."/>
            <person name="Brodie E.L."/>
            <person name="Williams K.H."/>
            <person name="Hubbard S.S."/>
            <person name="Banfield J.F."/>
        </authorList>
    </citation>
    <scope>NUCLEOTIDE SEQUENCE [LARGE SCALE GENOMIC DNA]</scope>
</reference>